<evidence type="ECO:0000259" key="2">
    <source>
        <dbReference type="PROSITE" id="PS50967"/>
    </source>
</evidence>
<feature type="compositionally biased region" description="Basic residues" evidence="1">
    <location>
        <begin position="260"/>
        <end position="272"/>
    </location>
</feature>
<dbReference type="InterPro" id="IPR044876">
    <property type="entry name" value="HRDC_dom_sf"/>
</dbReference>
<reference evidence="3" key="1">
    <citation type="submission" date="2021-01" db="EMBL/GenBank/DDBJ databases">
        <authorList>
            <person name="Corre E."/>
            <person name="Pelletier E."/>
            <person name="Niang G."/>
            <person name="Scheremetjew M."/>
            <person name="Finn R."/>
            <person name="Kale V."/>
            <person name="Holt S."/>
            <person name="Cochrane G."/>
            <person name="Meng A."/>
            <person name="Brown T."/>
            <person name="Cohen L."/>
        </authorList>
    </citation>
    <scope>NUCLEOTIDE SEQUENCE</scope>
    <source>
        <strain evidence="3">CCMP281</strain>
    </source>
</reference>
<evidence type="ECO:0000256" key="1">
    <source>
        <dbReference type="SAM" id="MobiDB-lite"/>
    </source>
</evidence>
<dbReference type="Pfam" id="PF00570">
    <property type="entry name" value="HRDC"/>
    <property type="match status" value="1"/>
</dbReference>
<dbReference type="Gene3D" id="1.10.150.80">
    <property type="entry name" value="HRDC domain"/>
    <property type="match status" value="1"/>
</dbReference>
<dbReference type="InterPro" id="IPR002121">
    <property type="entry name" value="HRDC_dom"/>
</dbReference>
<dbReference type="EMBL" id="HBHX01028229">
    <property type="protein sequence ID" value="CAE0115085.1"/>
    <property type="molecule type" value="Transcribed_RNA"/>
</dbReference>
<feature type="domain" description="HRDC" evidence="2">
    <location>
        <begin position="117"/>
        <end position="197"/>
    </location>
</feature>
<dbReference type="SUPFAM" id="SSF47819">
    <property type="entry name" value="HRDC-like"/>
    <property type="match status" value="1"/>
</dbReference>
<protein>
    <recommendedName>
        <fullName evidence="2">HRDC domain-containing protein</fullName>
    </recommendedName>
</protein>
<dbReference type="AlphaFoldDB" id="A0A7S3F041"/>
<feature type="region of interest" description="Disordered" evidence="1">
    <location>
        <begin position="227"/>
        <end position="272"/>
    </location>
</feature>
<accession>A0A7S3F041</accession>
<proteinExistence type="predicted"/>
<dbReference type="PROSITE" id="PS50967">
    <property type="entry name" value="HRDC"/>
    <property type="match status" value="1"/>
</dbReference>
<feature type="region of interest" description="Disordered" evidence="1">
    <location>
        <begin position="1"/>
        <end position="32"/>
    </location>
</feature>
<organism evidence="3">
    <name type="scientific">Haptolina ericina</name>
    <dbReference type="NCBI Taxonomy" id="156174"/>
    <lineage>
        <taxon>Eukaryota</taxon>
        <taxon>Haptista</taxon>
        <taxon>Haptophyta</taxon>
        <taxon>Prymnesiophyceae</taxon>
        <taxon>Prymnesiales</taxon>
        <taxon>Prymnesiaceae</taxon>
        <taxon>Haptolina</taxon>
    </lineage>
</organism>
<dbReference type="InterPro" id="IPR010997">
    <property type="entry name" value="HRDC-like_sf"/>
</dbReference>
<dbReference type="GO" id="GO:0003676">
    <property type="term" value="F:nucleic acid binding"/>
    <property type="evidence" value="ECO:0007669"/>
    <property type="project" value="InterPro"/>
</dbReference>
<dbReference type="SMART" id="SM00341">
    <property type="entry name" value="HRDC"/>
    <property type="match status" value="1"/>
</dbReference>
<gene>
    <name evidence="3" type="ORF">HERI1096_LOCUS15770</name>
</gene>
<name>A0A7S3F041_9EUKA</name>
<evidence type="ECO:0000313" key="3">
    <source>
        <dbReference type="EMBL" id="CAE0115085.1"/>
    </source>
</evidence>
<dbReference type="GO" id="GO:0000166">
    <property type="term" value="F:nucleotide binding"/>
    <property type="evidence" value="ECO:0007669"/>
    <property type="project" value="InterPro"/>
</dbReference>
<sequence length="272" mass="28315">MRVQQTNRLASVAGAGSGGQNTPPQPPPPQALSQAEASMLQELSGAALEPTGVSAGELLGADALRAVVMARPTDLDAVRVLGDGMHAALGAHAAALLDLVRAACERYDLQGDALSEEQHSKRLQRRLLQTRALEAQRCELAPYMILSDLAVAAVASKRPSCISRLAAVPGVPLRVAERHGGALLRTVAEYCRACSLPMEEEPPSALPASMGEAGDAAGSIGFAEGFVPKSPAGSSHSTEWRTVKRLQAASDSAKGGAPKQRQRKLPPTLGKK</sequence>